<accession>A0A410MFN4</accession>
<proteinExistence type="inferred from homology"/>
<comment type="similarity">
    <text evidence="2">Belongs to the ComB family.</text>
</comment>
<dbReference type="Proteomes" id="UP000287756">
    <property type="component" value="Chromosome"/>
</dbReference>
<reference evidence="8 9" key="1">
    <citation type="submission" date="2018-01" db="EMBL/GenBank/DDBJ databases">
        <title>The whole genome sequencing and assembly of Halobacillus litoralis ERB031 strain.</title>
        <authorList>
            <person name="Lee S.-J."/>
            <person name="Park M.-K."/>
            <person name="Kim J.-Y."/>
            <person name="Lee Y.-J."/>
            <person name="Yi H."/>
            <person name="Bahn Y.-S."/>
            <person name="Kim J.F."/>
            <person name="Lee D.-W."/>
        </authorList>
    </citation>
    <scope>NUCLEOTIDE SEQUENCE [LARGE SCALE GENOMIC DNA]</scope>
    <source>
        <strain evidence="8 9">ERB 031</strain>
    </source>
</reference>
<dbReference type="KEGG" id="hli:HLI_15715"/>
<organism evidence="8 9">
    <name type="scientific">Halobacillus litoralis</name>
    <dbReference type="NCBI Taxonomy" id="45668"/>
    <lineage>
        <taxon>Bacteria</taxon>
        <taxon>Bacillati</taxon>
        <taxon>Bacillota</taxon>
        <taxon>Bacilli</taxon>
        <taxon>Bacillales</taxon>
        <taxon>Bacillaceae</taxon>
        <taxon>Halobacillus</taxon>
    </lineage>
</organism>
<evidence type="ECO:0000256" key="4">
    <source>
        <dbReference type="ARBA" id="ARBA00021948"/>
    </source>
</evidence>
<dbReference type="InterPro" id="IPR036702">
    <property type="entry name" value="ComB-like_sf"/>
</dbReference>
<evidence type="ECO:0000313" key="8">
    <source>
        <dbReference type="EMBL" id="QAS53544.1"/>
    </source>
</evidence>
<evidence type="ECO:0000256" key="2">
    <source>
        <dbReference type="ARBA" id="ARBA00009997"/>
    </source>
</evidence>
<keyword evidence="6" id="KW-0460">Magnesium</keyword>
<comment type="catalytic activity">
    <reaction evidence="7">
        <text>(2R)-O-phospho-3-sulfolactate + H2O = (2R)-3-sulfolactate + phosphate</text>
        <dbReference type="Rhea" id="RHEA:23416"/>
        <dbReference type="ChEBI" id="CHEBI:15377"/>
        <dbReference type="ChEBI" id="CHEBI:15597"/>
        <dbReference type="ChEBI" id="CHEBI:43474"/>
        <dbReference type="ChEBI" id="CHEBI:58738"/>
        <dbReference type="EC" id="3.1.3.71"/>
    </reaction>
</comment>
<evidence type="ECO:0000256" key="3">
    <source>
        <dbReference type="ARBA" id="ARBA00012953"/>
    </source>
</evidence>
<dbReference type="RefSeq" id="WP_128525817.1">
    <property type="nucleotide sequence ID" value="NZ_CANLVY010000001.1"/>
</dbReference>
<dbReference type="EC" id="3.1.3.71" evidence="3"/>
<gene>
    <name evidence="8" type="ORF">HLI_15715</name>
</gene>
<dbReference type="InterPro" id="IPR005238">
    <property type="entry name" value="ComB-like"/>
</dbReference>
<evidence type="ECO:0000313" key="9">
    <source>
        <dbReference type="Proteomes" id="UP000287756"/>
    </source>
</evidence>
<evidence type="ECO:0000256" key="7">
    <source>
        <dbReference type="ARBA" id="ARBA00033711"/>
    </source>
</evidence>
<keyword evidence="5" id="KW-0378">Hydrolase</keyword>
<sequence>MTDLKFEVAFMPKDIKKNPSQVCVLVDVLRATTAMVTMLDKGCIEIILADNESKIRDSLEGLDQHQTLICAENIYGGVSEYAEFSPSLISIKDMDLKDKRVVLKTTNGTLAGITLWNFGIQQVLVGSLINAKAVMEKAVKMAIDLESSVTIVCAGRENGEIAALDDTYTAGVLLEYGKKTAESLNRKPLFKDSAKICKHLLSKYKDTIEAFEDSGSGETMRNIKCHEDIALCATENSSSLAPSLSFTKDGEIVVNKNNEVVVK</sequence>
<dbReference type="AlphaFoldDB" id="A0A410MFN4"/>
<dbReference type="PANTHER" id="PTHR37311">
    <property type="entry name" value="2-PHOSPHOSULFOLACTATE PHOSPHATASE-RELATED"/>
    <property type="match status" value="1"/>
</dbReference>
<dbReference type="OrthoDB" id="4913at2"/>
<dbReference type="Pfam" id="PF04029">
    <property type="entry name" value="2-ph_phosp"/>
    <property type="match status" value="1"/>
</dbReference>
<protein>
    <recommendedName>
        <fullName evidence="4">Probable 2-phosphosulfolactate phosphatase</fullName>
        <ecNumber evidence="3">3.1.3.71</ecNumber>
    </recommendedName>
</protein>
<evidence type="ECO:0000256" key="6">
    <source>
        <dbReference type="ARBA" id="ARBA00022842"/>
    </source>
</evidence>
<dbReference type="GO" id="GO:0000287">
    <property type="term" value="F:magnesium ion binding"/>
    <property type="evidence" value="ECO:0007669"/>
    <property type="project" value="InterPro"/>
</dbReference>
<comment type="cofactor">
    <cofactor evidence="1">
        <name>Mg(2+)</name>
        <dbReference type="ChEBI" id="CHEBI:18420"/>
    </cofactor>
</comment>
<dbReference type="SUPFAM" id="SSF142823">
    <property type="entry name" value="ComB-like"/>
    <property type="match status" value="1"/>
</dbReference>
<name>A0A410MFN4_9BACI</name>
<dbReference type="Gene3D" id="3.90.1560.10">
    <property type="entry name" value="ComB-like"/>
    <property type="match status" value="1"/>
</dbReference>
<dbReference type="GO" id="GO:0050545">
    <property type="term" value="F:sulfopyruvate decarboxylase activity"/>
    <property type="evidence" value="ECO:0007669"/>
    <property type="project" value="TreeGrafter"/>
</dbReference>
<dbReference type="EMBL" id="CP026118">
    <property type="protein sequence ID" value="QAS53544.1"/>
    <property type="molecule type" value="Genomic_DNA"/>
</dbReference>
<evidence type="ECO:0000256" key="5">
    <source>
        <dbReference type="ARBA" id="ARBA00022801"/>
    </source>
</evidence>
<dbReference type="GO" id="GO:0050532">
    <property type="term" value="F:2-phosphosulfolactate phosphatase activity"/>
    <property type="evidence" value="ECO:0007669"/>
    <property type="project" value="UniProtKB-EC"/>
</dbReference>
<dbReference type="PANTHER" id="PTHR37311:SF1">
    <property type="entry name" value="2-PHOSPHOSULFOLACTATE PHOSPHATASE-RELATED"/>
    <property type="match status" value="1"/>
</dbReference>
<evidence type="ECO:0000256" key="1">
    <source>
        <dbReference type="ARBA" id="ARBA00001946"/>
    </source>
</evidence>